<dbReference type="EMBL" id="FMZZ01000006">
    <property type="protein sequence ID" value="SDC98981.1"/>
    <property type="molecule type" value="Genomic_DNA"/>
</dbReference>
<feature type="region of interest" description="Disordered" evidence="1">
    <location>
        <begin position="68"/>
        <end position="89"/>
    </location>
</feature>
<keyword evidence="4" id="KW-1185">Reference proteome</keyword>
<name>A0A1G6R387_9PSEU</name>
<protein>
    <submittedName>
        <fullName evidence="3">Uncharacterized protein</fullName>
    </submittedName>
</protein>
<gene>
    <name evidence="3" type="ORF">SAMN05216174_106114</name>
</gene>
<evidence type="ECO:0000313" key="3">
    <source>
        <dbReference type="EMBL" id="SDC98981.1"/>
    </source>
</evidence>
<organism evidence="3 4">
    <name type="scientific">Actinokineospora iranica</name>
    <dbReference type="NCBI Taxonomy" id="1271860"/>
    <lineage>
        <taxon>Bacteria</taxon>
        <taxon>Bacillati</taxon>
        <taxon>Actinomycetota</taxon>
        <taxon>Actinomycetes</taxon>
        <taxon>Pseudonocardiales</taxon>
        <taxon>Pseudonocardiaceae</taxon>
        <taxon>Actinokineospora</taxon>
    </lineage>
</organism>
<feature type="transmembrane region" description="Helical" evidence="2">
    <location>
        <begin position="42"/>
        <end position="61"/>
    </location>
</feature>
<sequence>MNGDQIDKGDLPPSREIPEAVRVRIHDTVLAGIGVERRRRGAVMASAAAAVILALGVVAVARQVGSSADSRTAGAQAPGAAQRVPDVGVDSPLDQARVDDELDRCFAAGVHTGNQGRVPPRDQWQAVFQVGDPRVTVTAVRTPTTPLFCQSTPATATLSQPLSAADGRTAAMMITGEGTVAGVLDPTWEQAMIEITGRAKDKYTGRAQHKDGLFVLLSPVSPSGADITVRPGEDIAALPMPLAAPGWSWSDAPAADRSTDRGRLLGACLERAEEGNGVVDSATWRPGAVAEAEGQRVIMAVNSGGVGACVRHGERTEFSAYLRVPAESTPGKPVLLDVAPTIGARPLLAGTAPSGSRRMSLLLPDGRTAEADIADSTFAVLLPAEMSSGAKGPLVPELGAITVQVFGDGDRLLYEGPVI</sequence>
<evidence type="ECO:0000256" key="1">
    <source>
        <dbReference type="SAM" id="MobiDB-lite"/>
    </source>
</evidence>
<evidence type="ECO:0000256" key="2">
    <source>
        <dbReference type="SAM" id="Phobius"/>
    </source>
</evidence>
<reference evidence="4" key="1">
    <citation type="submission" date="2016-10" db="EMBL/GenBank/DDBJ databases">
        <authorList>
            <person name="Varghese N."/>
            <person name="Submissions S."/>
        </authorList>
    </citation>
    <scope>NUCLEOTIDE SEQUENCE [LARGE SCALE GENOMIC DNA]</scope>
    <source>
        <strain evidence="4">IBRC-M 10403</strain>
    </source>
</reference>
<dbReference type="AlphaFoldDB" id="A0A1G6R387"/>
<dbReference type="STRING" id="1271860.SAMN05216174_106114"/>
<proteinExistence type="predicted"/>
<evidence type="ECO:0000313" key="4">
    <source>
        <dbReference type="Proteomes" id="UP000199501"/>
    </source>
</evidence>
<dbReference type="Proteomes" id="UP000199501">
    <property type="component" value="Unassembled WGS sequence"/>
</dbReference>
<keyword evidence="2" id="KW-0812">Transmembrane</keyword>
<accession>A0A1G6R387</accession>
<keyword evidence="2" id="KW-0472">Membrane</keyword>
<keyword evidence="2" id="KW-1133">Transmembrane helix</keyword>